<dbReference type="AlphaFoldDB" id="A0A9N9AJ94"/>
<evidence type="ECO:0000313" key="12">
    <source>
        <dbReference type="Proteomes" id="UP000789706"/>
    </source>
</evidence>
<comment type="similarity">
    <text evidence="3 10">Belongs to the PIGX family.</text>
</comment>
<evidence type="ECO:0000256" key="8">
    <source>
        <dbReference type="ARBA" id="ARBA00023136"/>
    </source>
</evidence>
<accession>A0A9N9AJ94</accession>
<keyword evidence="4 10" id="KW-0337">GPI-anchor biosynthesis</keyword>
<proteinExistence type="inferred from homology"/>
<keyword evidence="6 10" id="KW-0256">Endoplasmic reticulum</keyword>
<keyword evidence="8 10" id="KW-0472">Membrane</keyword>
<comment type="function">
    <text evidence="10">Required for proper folding and/or the stability of a subset of proteins in the endoplasmic reticulum. Component of glycosylphosphatidylinositol-mannosyltransferase 1 which transfers the first of the 4 mannoses in the GPI-anchor precursors during GPI-anchor biosynthesis. Probably acts by stabilizing the mannosyltransferase GPI14.</text>
</comment>
<dbReference type="Pfam" id="PF08320">
    <property type="entry name" value="PIG-X"/>
    <property type="match status" value="1"/>
</dbReference>
<gene>
    <name evidence="11" type="ORF">DEBURN_LOCUS6313</name>
</gene>
<evidence type="ECO:0000256" key="1">
    <source>
        <dbReference type="ARBA" id="ARBA00004389"/>
    </source>
</evidence>
<evidence type="ECO:0000256" key="9">
    <source>
        <dbReference type="ARBA" id="ARBA00023180"/>
    </source>
</evidence>
<evidence type="ECO:0000256" key="7">
    <source>
        <dbReference type="ARBA" id="ARBA00022989"/>
    </source>
</evidence>
<keyword evidence="5 10" id="KW-0812">Transmembrane</keyword>
<evidence type="ECO:0000256" key="5">
    <source>
        <dbReference type="ARBA" id="ARBA00022692"/>
    </source>
</evidence>
<comment type="subcellular location">
    <subcellularLocation>
        <location evidence="1 10">Endoplasmic reticulum membrane</location>
        <topology evidence="1 10">Single-pass membrane protein</topology>
    </subcellularLocation>
</comment>
<dbReference type="GO" id="GO:0006506">
    <property type="term" value="P:GPI anchor biosynthetic process"/>
    <property type="evidence" value="ECO:0007669"/>
    <property type="project" value="UniProtKB-KW"/>
</dbReference>
<dbReference type="EMBL" id="CAJVPK010000637">
    <property type="protein sequence ID" value="CAG8534720.1"/>
    <property type="molecule type" value="Genomic_DNA"/>
</dbReference>
<reference evidence="11" key="1">
    <citation type="submission" date="2021-06" db="EMBL/GenBank/DDBJ databases">
        <authorList>
            <person name="Kallberg Y."/>
            <person name="Tangrot J."/>
            <person name="Rosling A."/>
        </authorList>
    </citation>
    <scope>NUCLEOTIDE SEQUENCE</scope>
    <source>
        <strain evidence="11">AZ414A</strain>
    </source>
</reference>
<keyword evidence="7 10" id="KW-1133">Transmembrane helix</keyword>
<comment type="pathway">
    <text evidence="2 10">Glycolipid biosynthesis; glycosylphosphatidylinositol-anchor biosynthesis.</text>
</comment>
<organism evidence="11 12">
    <name type="scientific">Diversispora eburnea</name>
    <dbReference type="NCBI Taxonomy" id="1213867"/>
    <lineage>
        <taxon>Eukaryota</taxon>
        <taxon>Fungi</taxon>
        <taxon>Fungi incertae sedis</taxon>
        <taxon>Mucoromycota</taxon>
        <taxon>Glomeromycotina</taxon>
        <taxon>Glomeromycetes</taxon>
        <taxon>Diversisporales</taxon>
        <taxon>Diversisporaceae</taxon>
        <taxon>Diversispora</taxon>
    </lineage>
</organism>
<evidence type="ECO:0000256" key="2">
    <source>
        <dbReference type="ARBA" id="ARBA00004687"/>
    </source>
</evidence>
<evidence type="ECO:0000256" key="3">
    <source>
        <dbReference type="ARBA" id="ARBA00010345"/>
    </source>
</evidence>
<dbReference type="OrthoDB" id="5546453at2759"/>
<evidence type="ECO:0000256" key="10">
    <source>
        <dbReference type="RuleBase" id="RU366056"/>
    </source>
</evidence>
<keyword evidence="9" id="KW-0325">Glycoprotein</keyword>
<name>A0A9N9AJ94_9GLOM</name>
<evidence type="ECO:0000313" key="11">
    <source>
        <dbReference type="EMBL" id="CAG8534720.1"/>
    </source>
</evidence>
<evidence type="ECO:0000256" key="6">
    <source>
        <dbReference type="ARBA" id="ARBA00022824"/>
    </source>
</evidence>
<dbReference type="GO" id="GO:0005789">
    <property type="term" value="C:endoplasmic reticulum membrane"/>
    <property type="evidence" value="ECO:0007669"/>
    <property type="project" value="UniProtKB-SubCell"/>
</dbReference>
<keyword evidence="12" id="KW-1185">Reference proteome</keyword>
<protein>
    <recommendedName>
        <fullName evidence="10">Protein PBN1</fullName>
    </recommendedName>
</protein>
<dbReference type="InterPro" id="IPR013233">
    <property type="entry name" value="PIG-X/PBN1"/>
</dbReference>
<sequence length="249" mass="28884">MHRHSFFLDDEALNWFDQDAIQTIEDQKIRILNFTGVKEWKVLIPLEELLKSRSNLNLPVINNNNKWKIRVQIVPKNRPHPPYPFNIIPVTGIHVGFSFGNNSTDSINHNQGFHPKFNTSITSLKPLPIQISQENCQLYLLHTFPNSFYVDIYHLHELYPEKFIKVWGEKDLEIPVGFSSPSSSSPLKWGIHMRYHQAVPENDQKTHITIEASQPMVLTIAQYYLISLTIIAAATANNLETRKIFRFII</sequence>
<feature type="transmembrane region" description="Helical" evidence="10">
    <location>
        <begin position="221"/>
        <end position="239"/>
    </location>
</feature>
<comment type="caution">
    <text evidence="11">The sequence shown here is derived from an EMBL/GenBank/DDBJ whole genome shotgun (WGS) entry which is preliminary data.</text>
</comment>
<dbReference type="Proteomes" id="UP000789706">
    <property type="component" value="Unassembled WGS sequence"/>
</dbReference>
<evidence type="ECO:0000256" key="4">
    <source>
        <dbReference type="ARBA" id="ARBA00022502"/>
    </source>
</evidence>